<gene>
    <name evidence="2" type="ORF">L0C25_11455</name>
</gene>
<dbReference type="RefSeq" id="WP_271636629.1">
    <property type="nucleotide sequence ID" value="NZ_CP094970.1"/>
</dbReference>
<organism evidence="2 3">
    <name type="scientific">Solicola gregarius</name>
    <dbReference type="NCBI Taxonomy" id="2908642"/>
    <lineage>
        <taxon>Bacteria</taxon>
        <taxon>Bacillati</taxon>
        <taxon>Actinomycetota</taxon>
        <taxon>Actinomycetes</taxon>
        <taxon>Propionibacteriales</taxon>
        <taxon>Nocardioidaceae</taxon>
        <taxon>Solicola</taxon>
    </lineage>
</organism>
<keyword evidence="2" id="KW-0489">Methyltransferase</keyword>
<dbReference type="SUPFAM" id="SSF53335">
    <property type="entry name" value="S-adenosyl-L-methionine-dependent methyltransferases"/>
    <property type="match status" value="1"/>
</dbReference>
<reference evidence="2" key="1">
    <citation type="submission" date="2022-01" db="EMBL/GenBank/DDBJ databases">
        <title>Nocardioidaceae gen. sp. A5X3R13.</title>
        <authorList>
            <person name="Lopez Marin M.A."/>
            <person name="Uhlik O."/>
        </authorList>
    </citation>
    <scope>NUCLEOTIDE SEQUENCE</scope>
    <source>
        <strain evidence="2">A5X3R13</strain>
    </source>
</reference>
<dbReference type="GO" id="GO:0032259">
    <property type="term" value="P:methylation"/>
    <property type="evidence" value="ECO:0007669"/>
    <property type="project" value="UniProtKB-KW"/>
</dbReference>
<protein>
    <submittedName>
        <fullName evidence="2">Class I SAM-dependent methyltransferase</fullName>
        <ecNumber evidence="2">2.1.1.-</ecNumber>
    </submittedName>
</protein>
<dbReference type="AlphaFoldDB" id="A0AA46TM42"/>
<evidence type="ECO:0000313" key="3">
    <source>
        <dbReference type="Proteomes" id="UP001164390"/>
    </source>
</evidence>
<dbReference type="Pfam" id="PF13649">
    <property type="entry name" value="Methyltransf_25"/>
    <property type="match status" value="1"/>
</dbReference>
<feature type="domain" description="Methyltransferase" evidence="1">
    <location>
        <begin position="38"/>
        <end position="110"/>
    </location>
</feature>
<dbReference type="Proteomes" id="UP001164390">
    <property type="component" value="Chromosome"/>
</dbReference>
<dbReference type="InterPro" id="IPR041698">
    <property type="entry name" value="Methyltransf_25"/>
</dbReference>
<evidence type="ECO:0000259" key="1">
    <source>
        <dbReference type="Pfam" id="PF13649"/>
    </source>
</evidence>
<keyword evidence="3" id="KW-1185">Reference proteome</keyword>
<sequence>MALRLDPPYVDLTFMSPLSDQRAEELASFLAAAPAGTIVDVGCGWAELLLRAVEQSDAHTGVGIDLDGEAIAHGRKLAAARGLADRVALVAGDGRTSAPRTPAAVISIGASQIWRRDSDDERLPYASALAGLRALVDRDAHVVFGDGIWSVPPTREATAALGGPEDEMVDLANLVDFAEEAGFMPMAIGEASVDEWDEFESGFTACYTRWVSEHPPDHPDADEARSRARRQRDAYLRGYRGVLGLAYLQLVAV</sequence>
<dbReference type="CDD" id="cd02440">
    <property type="entry name" value="AdoMet_MTases"/>
    <property type="match status" value="1"/>
</dbReference>
<keyword evidence="2" id="KW-0808">Transferase</keyword>
<dbReference type="EMBL" id="CP094970">
    <property type="protein sequence ID" value="UYM07653.1"/>
    <property type="molecule type" value="Genomic_DNA"/>
</dbReference>
<dbReference type="Gene3D" id="3.40.50.150">
    <property type="entry name" value="Vaccinia Virus protein VP39"/>
    <property type="match status" value="1"/>
</dbReference>
<proteinExistence type="predicted"/>
<dbReference type="KEGG" id="sgrg:L0C25_11455"/>
<dbReference type="InterPro" id="IPR029063">
    <property type="entry name" value="SAM-dependent_MTases_sf"/>
</dbReference>
<evidence type="ECO:0000313" key="2">
    <source>
        <dbReference type="EMBL" id="UYM07653.1"/>
    </source>
</evidence>
<accession>A0AA46TM42</accession>
<dbReference type="EC" id="2.1.1.-" evidence="2"/>
<name>A0AA46TM42_9ACTN</name>
<dbReference type="GO" id="GO:0008168">
    <property type="term" value="F:methyltransferase activity"/>
    <property type="evidence" value="ECO:0007669"/>
    <property type="project" value="UniProtKB-KW"/>
</dbReference>